<evidence type="ECO:0000256" key="2">
    <source>
        <dbReference type="ARBA" id="ARBA00023121"/>
    </source>
</evidence>
<dbReference type="InterPro" id="IPR035984">
    <property type="entry name" value="Acyl-CoA-binding_sf"/>
</dbReference>
<keyword evidence="2" id="KW-0446">Lipid-binding</keyword>
<dbReference type="VEuPathDB" id="FungiDB:MUCCIDRAFT_125431"/>
<reference evidence="4 5" key="1">
    <citation type="submission" date="2015-06" db="EMBL/GenBank/DDBJ databases">
        <title>Expansion of signal transduction pathways in fungi by whole-genome duplication.</title>
        <authorList>
            <consortium name="DOE Joint Genome Institute"/>
            <person name="Corrochano L.M."/>
            <person name="Kuo A."/>
            <person name="Marcet-Houben M."/>
            <person name="Polaino S."/>
            <person name="Salamov A."/>
            <person name="Villalobos J.M."/>
            <person name="Alvarez M.I."/>
            <person name="Avalos J."/>
            <person name="Benito E.P."/>
            <person name="Benoit I."/>
            <person name="Burger G."/>
            <person name="Camino L.P."/>
            <person name="Canovas D."/>
            <person name="Cerda-Olmedo E."/>
            <person name="Cheng J.-F."/>
            <person name="Dominguez A."/>
            <person name="Elias M."/>
            <person name="Eslava A.P."/>
            <person name="Glaser F."/>
            <person name="Grimwood J."/>
            <person name="Gutierrez G."/>
            <person name="Heitman J."/>
            <person name="Henrissat B."/>
            <person name="Iturriaga E.A."/>
            <person name="Lang B.F."/>
            <person name="Lavin J.L."/>
            <person name="Lee S."/>
            <person name="Li W."/>
            <person name="Lindquist E."/>
            <person name="Lopez-Garcia S."/>
            <person name="Luque E.M."/>
            <person name="Marcos A.T."/>
            <person name="Martin J."/>
            <person name="Mccluskey K."/>
            <person name="Medina H.R."/>
            <person name="Miralles-Duran A."/>
            <person name="Miyazaki A."/>
            <person name="Munoz-Torres E."/>
            <person name="Oguiza J.A."/>
            <person name="Ohm R."/>
            <person name="Olmedo M."/>
            <person name="Orejas M."/>
            <person name="Ortiz-Castellanos L."/>
            <person name="Pisabarro A.G."/>
            <person name="Rodriguez-Romero J."/>
            <person name="Ruiz-Herrera J."/>
            <person name="Ruiz-Vazquez R."/>
            <person name="Sanz C."/>
            <person name="Schackwitz W."/>
            <person name="Schmutz J."/>
            <person name="Shahriari M."/>
            <person name="Shelest E."/>
            <person name="Silva-Franco F."/>
            <person name="Soanes D."/>
            <person name="Syed K."/>
            <person name="Tagua V.G."/>
            <person name="Talbot N.J."/>
            <person name="Thon M."/>
            <person name="De Vries R.P."/>
            <person name="Wiebenga A."/>
            <person name="Yadav J.S."/>
            <person name="Braun E.L."/>
            <person name="Baker S."/>
            <person name="Garre V."/>
            <person name="Horwitz B."/>
            <person name="Torres-Martinez S."/>
            <person name="Idnurm A."/>
            <person name="Herrera-Estrella A."/>
            <person name="Gabaldon T."/>
            <person name="Grigoriev I.V."/>
        </authorList>
    </citation>
    <scope>NUCLEOTIDE SEQUENCE [LARGE SCALE GENOMIC DNA]</scope>
    <source>
        <strain evidence="4 5">CBS 277.49</strain>
    </source>
</reference>
<dbReference type="PRINTS" id="PR00689">
    <property type="entry name" value="ACOABINDINGP"/>
</dbReference>
<protein>
    <recommendedName>
        <fullName evidence="3">ACB domain-containing protein</fullName>
    </recommendedName>
</protein>
<dbReference type="PANTHER" id="PTHR23310">
    <property type="entry name" value="ACYL-COA-BINDING PROTEIN, ACBP"/>
    <property type="match status" value="1"/>
</dbReference>
<dbReference type="Gene3D" id="1.20.80.10">
    <property type="match status" value="1"/>
</dbReference>
<feature type="non-terminal residue" evidence="4">
    <location>
        <position position="1"/>
    </location>
</feature>
<gene>
    <name evidence="4" type="ORF">MUCCIDRAFT_125431</name>
</gene>
<proteinExistence type="inferred from homology"/>
<accession>A0A162ZID7</accession>
<feature type="non-terminal residue" evidence="4">
    <location>
        <position position="59"/>
    </location>
</feature>
<comment type="caution">
    <text evidence="4">The sequence shown here is derived from an EMBL/GenBank/DDBJ whole genome shotgun (WGS) entry which is preliminary data.</text>
</comment>
<name>A0A162ZID7_MUCCL</name>
<dbReference type="GO" id="GO:0006631">
    <property type="term" value="P:fatty acid metabolic process"/>
    <property type="evidence" value="ECO:0007669"/>
    <property type="project" value="TreeGrafter"/>
</dbReference>
<dbReference type="InterPro" id="IPR000582">
    <property type="entry name" value="Acyl-CoA-binding_protein"/>
</dbReference>
<comment type="similarity">
    <text evidence="1">Belongs to the ACBP family.</text>
</comment>
<evidence type="ECO:0000259" key="3">
    <source>
        <dbReference type="PROSITE" id="PS51228"/>
    </source>
</evidence>
<evidence type="ECO:0000313" key="4">
    <source>
        <dbReference type="EMBL" id="OAD06457.1"/>
    </source>
</evidence>
<dbReference type="SUPFAM" id="SSF47027">
    <property type="entry name" value="Acyl-CoA binding protein"/>
    <property type="match status" value="1"/>
</dbReference>
<dbReference type="STRING" id="747725.A0A162ZID7"/>
<organism evidence="4 5">
    <name type="scientific">Mucor lusitanicus CBS 277.49</name>
    <dbReference type="NCBI Taxonomy" id="747725"/>
    <lineage>
        <taxon>Eukaryota</taxon>
        <taxon>Fungi</taxon>
        <taxon>Fungi incertae sedis</taxon>
        <taxon>Mucoromycota</taxon>
        <taxon>Mucoromycotina</taxon>
        <taxon>Mucoromycetes</taxon>
        <taxon>Mucorales</taxon>
        <taxon>Mucorineae</taxon>
        <taxon>Mucoraceae</taxon>
        <taxon>Mucor</taxon>
    </lineage>
</organism>
<dbReference type="GO" id="GO:0000062">
    <property type="term" value="F:fatty-acyl-CoA binding"/>
    <property type="evidence" value="ECO:0007669"/>
    <property type="project" value="InterPro"/>
</dbReference>
<dbReference type="EMBL" id="AMYB01000002">
    <property type="protein sequence ID" value="OAD06457.1"/>
    <property type="molecule type" value="Genomic_DNA"/>
</dbReference>
<feature type="domain" description="ACB" evidence="3">
    <location>
        <begin position="1"/>
        <end position="59"/>
    </location>
</feature>
<evidence type="ECO:0000313" key="5">
    <source>
        <dbReference type="Proteomes" id="UP000077051"/>
    </source>
</evidence>
<dbReference type="Proteomes" id="UP000077051">
    <property type="component" value="Unassembled WGS sequence"/>
</dbReference>
<dbReference type="AlphaFoldDB" id="A0A162ZID7"/>
<dbReference type="OrthoDB" id="346910at2759"/>
<dbReference type="Pfam" id="PF00887">
    <property type="entry name" value="ACBP"/>
    <property type="match status" value="1"/>
</dbReference>
<sequence length="59" mass="6767">EDNPQFYGLFKQATIGDCNIDKPGLFDFVARAKYDAWQGFKGLGFREARNMYIDGVEEL</sequence>
<dbReference type="InterPro" id="IPR014352">
    <property type="entry name" value="FERM/acyl-CoA-bd_prot_sf"/>
</dbReference>
<dbReference type="PANTHER" id="PTHR23310:SF62">
    <property type="entry name" value="ACYL-COA BINDING PROTEIN 1, ISOFORM A"/>
    <property type="match status" value="1"/>
</dbReference>
<dbReference type="PROSITE" id="PS51228">
    <property type="entry name" value="ACB_2"/>
    <property type="match status" value="1"/>
</dbReference>
<keyword evidence="5" id="KW-1185">Reference proteome</keyword>
<evidence type="ECO:0000256" key="1">
    <source>
        <dbReference type="ARBA" id="ARBA00005567"/>
    </source>
</evidence>